<dbReference type="PANTHER" id="PTHR44196">
    <property type="entry name" value="DEHYDROGENASE/REDUCTASE SDR FAMILY MEMBER 7B"/>
    <property type="match status" value="1"/>
</dbReference>
<dbReference type="InterPro" id="IPR002347">
    <property type="entry name" value="SDR_fam"/>
</dbReference>
<dbReference type="Pfam" id="PF00106">
    <property type="entry name" value="adh_short"/>
    <property type="match status" value="1"/>
</dbReference>
<protein>
    <submittedName>
        <fullName evidence="3">SDR family oxidoreductase</fullName>
    </submittedName>
</protein>
<dbReference type="PRINTS" id="PR00081">
    <property type="entry name" value="GDHRDH"/>
</dbReference>
<dbReference type="NCBIfam" id="NF005489">
    <property type="entry name" value="PRK07102.1"/>
    <property type="match status" value="1"/>
</dbReference>
<gene>
    <name evidence="3" type="ORF">E6H00_02910</name>
</gene>
<evidence type="ECO:0000313" key="4">
    <source>
        <dbReference type="Proteomes" id="UP000318509"/>
    </source>
</evidence>
<proteinExistence type="inferred from homology"/>
<accession>A0A537K954</accession>
<comment type="caution">
    <text evidence="3">The sequence shown here is derived from an EMBL/GenBank/DDBJ whole genome shotgun (WGS) entry which is preliminary data.</text>
</comment>
<comment type="similarity">
    <text evidence="1">Belongs to the short-chain dehydrogenases/reductases (SDR) family.</text>
</comment>
<sequence length="245" mass="26737">MSRTLIIGATSAIAEATERLLAARGDALYLVGRNETMLAEIAADLVVRGCRRIATDSLDANDLSAHEAMLERAEGFLGGIDIALLAYGTLADQKRCESSVELTVRELHTNAISVVALLTRLANRMEQRRDGIIAVISSVAGDRGRGSNYVYGSAKALVTAFLSGLRQRLRPCGVAVVTIKPGFVDTPMTAAFRKGVLWSKPERIGRGIVRALERKRGTVYLPWFWRPIMFVVRALPESAFVRLPL</sequence>
<evidence type="ECO:0000256" key="1">
    <source>
        <dbReference type="ARBA" id="ARBA00006484"/>
    </source>
</evidence>
<keyword evidence="2" id="KW-0560">Oxidoreductase</keyword>
<dbReference type="EMBL" id="VBAK01000065">
    <property type="protein sequence ID" value="TMI92318.1"/>
    <property type="molecule type" value="Genomic_DNA"/>
</dbReference>
<dbReference type="Proteomes" id="UP000318509">
    <property type="component" value="Unassembled WGS sequence"/>
</dbReference>
<dbReference type="AlphaFoldDB" id="A0A537K954"/>
<dbReference type="GO" id="GO:0016491">
    <property type="term" value="F:oxidoreductase activity"/>
    <property type="evidence" value="ECO:0007669"/>
    <property type="project" value="UniProtKB-KW"/>
</dbReference>
<evidence type="ECO:0000256" key="2">
    <source>
        <dbReference type="ARBA" id="ARBA00023002"/>
    </source>
</evidence>
<evidence type="ECO:0000313" key="3">
    <source>
        <dbReference type="EMBL" id="TMI92318.1"/>
    </source>
</evidence>
<organism evidence="3 4">
    <name type="scientific">Candidatus Segetimicrobium genomatis</name>
    <dbReference type="NCBI Taxonomy" id="2569760"/>
    <lineage>
        <taxon>Bacteria</taxon>
        <taxon>Bacillati</taxon>
        <taxon>Candidatus Sysuimicrobiota</taxon>
        <taxon>Candidatus Sysuimicrobiia</taxon>
        <taxon>Candidatus Sysuimicrobiales</taxon>
        <taxon>Candidatus Segetimicrobiaceae</taxon>
        <taxon>Candidatus Segetimicrobium</taxon>
    </lineage>
</organism>
<reference evidence="3 4" key="1">
    <citation type="journal article" date="2019" name="Nat. Microbiol.">
        <title>Mediterranean grassland soil C-N compound turnover is dependent on rainfall and depth, and is mediated by genomically divergent microorganisms.</title>
        <authorList>
            <person name="Diamond S."/>
            <person name="Andeer P.F."/>
            <person name="Li Z."/>
            <person name="Crits-Christoph A."/>
            <person name="Burstein D."/>
            <person name="Anantharaman K."/>
            <person name="Lane K.R."/>
            <person name="Thomas B.C."/>
            <person name="Pan C."/>
            <person name="Northen T.R."/>
            <person name="Banfield J.F."/>
        </authorList>
    </citation>
    <scope>NUCLEOTIDE SEQUENCE [LARGE SCALE GENOMIC DNA]</scope>
    <source>
        <strain evidence="3">NP_3</strain>
    </source>
</reference>
<name>A0A537K954_9BACT</name>
<dbReference type="InterPro" id="IPR036291">
    <property type="entry name" value="NAD(P)-bd_dom_sf"/>
</dbReference>
<dbReference type="GO" id="GO:0016020">
    <property type="term" value="C:membrane"/>
    <property type="evidence" value="ECO:0007669"/>
    <property type="project" value="TreeGrafter"/>
</dbReference>
<dbReference type="Gene3D" id="3.40.50.720">
    <property type="entry name" value="NAD(P)-binding Rossmann-like Domain"/>
    <property type="match status" value="1"/>
</dbReference>
<dbReference type="PANTHER" id="PTHR44196:SF1">
    <property type="entry name" value="DEHYDROGENASE_REDUCTASE SDR FAMILY MEMBER 7B"/>
    <property type="match status" value="1"/>
</dbReference>
<dbReference type="SUPFAM" id="SSF51735">
    <property type="entry name" value="NAD(P)-binding Rossmann-fold domains"/>
    <property type="match status" value="1"/>
</dbReference>